<proteinExistence type="predicted"/>
<organism evidence="2">
    <name type="scientific">Staurastrum punctulatum</name>
    <name type="common">Green alga</name>
    <name type="synonym">Cosmoastrum punctulatum</name>
    <dbReference type="NCBI Taxonomy" id="102822"/>
    <lineage>
        <taxon>Eukaryota</taxon>
        <taxon>Viridiplantae</taxon>
        <taxon>Streptophyta</taxon>
        <taxon>Zygnematophyceae</taxon>
        <taxon>Zygnematophycidae</taxon>
        <taxon>Desmidiales</taxon>
        <taxon>Desmidiaceae</taxon>
        <taxon>Staurastrum</taxon>
    </lineage>
</organism>
<dbReference type="GeneID" id="4108589"/>
<feature type="coiled-coil region" evidence="1">
    <location>
        <begin position="109"/>
        <end position="143"/>
    </location>
</feature>
<name>Q32RZ4_STAPU</name>
<reference evidence="2" key="2">
    <citation type="journal article" date="2005" name="BMC Biol.">
        <title>The complete chloroplast DNA sequences of the charophycean green algae Staurastrum and Zygnema reveal that the chloroplast genome underwent extensive changes during the evolution of the Zygnematales.</title>
        <authorList>
            <person name="Turmel M."/>
            <person name="Otis C."/>
            <person name="Lemieux C."/>
        </authorList>
    </citation>
    <scope>NUCLEOTIDE SEQUENCE</scope>
</reference>
<protein>
    <submittedName>
        <fullName evidence="2">Uncharacterized protein orf144a</fullName>
    </submittedName>
</protein>
<dbReference type="EMBL" id="AY958085">
    <property type="protein sequence ID" value="AAX45783.1"/>
    <property type="molecule type" value="Genomic_DNA"/>
</dbReference>
<evidence type="ECO:0000256" key="1">
    <source>
        <dbReference type="SAM" id="Coils"/>
    </source>
</evidence>
<sequence length="144" mass="16911">MSLQILDDLNITDPIYLNEITEKNVADTVAKDHNINLLQILRGTYEISNISNLMFNSKALQQEQIIKQIITNLFCNLFTKYEFEKNVDLAFKKGKEDVLKNVYVPFSTKNLYETNYERLEKEFKSNQNKITKIRAEISELKKKL</sequence>
<accession>Q32RZ4</accession>
<keyword evidence="2" id="KW-0934">Plastid</keyword>
<dbReference type="RefSeq" id="YP_636382.1">
    <property type="nucleotide sequence ID" value="NC_008116.1"/>
</dbReference>
<geneLocation type="chloroplast" evidence="2"/>
<dbReference type="AlphaFoldDB" id="Q32RZ4"/>
<keyword evidence="1" id="KW-0175">Coiled coil</keyword>
<gene>
    <name evidence="2" type="primary">orf144a</name>
</gene>
<evidence type="ECO:0000313" key="2">
    <source>
        <dbReference type="EMBL" id="AAX45783.1"/>
    </source>
</evidence>
<keyword evidence="2" id="KW-0150">Chloroplast</keyword>
<reference evidence="2" key="1">
    <citation type="journal article" date="2002" name="J. Phycol.">
        <title>Phylogenetic relationships among streptophytes as inferred from chloroplast small and large subunit rRNA gene sequences.</title>
        <authorList>
            <person name="Turmel M."/>
            <person name="Ehara M."/>
            <person name="Otis C."/>
            <person name="Lemieux C."/>
        </authorList>
    </citation>
    <scope>NUCLEOTIDE SEQUENCE</scope>
</reference>